<gene>
    <name evidence="3" type="ORF">EV207_11053</name>
</gene>
<dbReference type="InterPro" id="IPR002477">
    <property type="entry name" value="Peptidoglycan-bd-like"/>
</dbReference>
<protein>
    <submittedName>
        <fullName evidence="3">Putative peptidoglycan binding protein</fullName>
    </submittedName>
</protein>
<keyword evidence="4" id="KW-1185">Reference proteome</keyword>
<evidence type="ECO:0000313" key="4">
    <source>
        <dbReference type="Proteomes" id="UP000295416"/>
    </source>
</evidence>
<comment type="caution">
    <text evidence="3">The sequence shown here is derived from an EMBL/GenBank/DDBJ whole genome shotgun (WGS) entry which is preliminary data.</text>
</comment>
<reference evidence="3 4" key="1">
    <citation type="submission" date="2019-03" db="EMBL/GenBank/DDBJ databases">
        <title>Genomic Encyclopedia of Type Strains, Phase IV (KMG-IV): sequencing the most valuable type-strain genomes for metagenomic binning, comparative biology and taxonomic classification.</title>
        <authorList>
            <person name="Goeker M."/>
        </authorList>
    </citation>
    <scope>NUCLEOTIDE SEQUENCE [LARGE SCALE GENOMIC DNA]</scope>
    <source>
        <strain evidence="3 4">DSM 19377</strain>
    </source>
</reference>
<name>A0A4R2P3Y8_9BACL</name>
<sequence length="162" mass="18047">MSKKWLISIFSLTLVFVFASSSAASAAGGFHHPEHWDKNTMLYQGESGTEIKNLQYILNVMSFYTETGITDPDGIFGPKTRQAVMKYQEANGLVPDGIVGPKTWKSFSKFIEKKNGSTYGAGGYMGLRLEWKYDNNSDGSDSTAYVYGNGDTLSDKYRLYSR</sequence>
<accession>A0A4R2P3Y8</accession>
<dbReference type="InterPro" id="IPR036365">
    <property type="entry name" value="PGBD-like_sf"/>
</dbReference>
<dbReference type="Proteomes" id="UP000295416">
    <property type="component" value="Unassembled WGS sequence"/>
</dbReference>
<evidence type="ECO:0000259" key="2">
    <source>
        <dbReference type="Pfam" id="PF01471"/>
    </source>
</evidence>
<organism evidence="3 4">
    <name type="scientific">Scopulibacillus darangshiensis</name>
    <dbReference type="NCBI Taxonomy" id="442528"/>
    <lineage>
        <taxon>Bacteria</taxon>
        <taxon>Bacillati</taxon>
        <taxon>Bacillota</taxon>
        <taxon>Bacilli</taxon>
        <taxon>Bacillales</taxon>
        <taxon>Sporolactobacillaceae</taxon>
        <taxon>Scopulibacillus</taxon>
    </lineage>
</organism>
<proteinExistence type="predicted"/>
<evidence type="ECO:0000256" key="1">
    <source>
        <dbReference type="SAM" id="SignalP"/>
    </source>
</evidence>
<feature type="domain" description="Peptidoglycan binding-like" evidence="2">
    <location>
        <begin position="47"/>
        <end position="105"/>
    </location>
</feature>
<dbReference type="InterPro" id="IPR036366">
    <property type="entry name" value="PGBDSf"/>
</dbReference>
<feature type="chain" id="PRO_5020799936" evidence="1">
    <location>
        <begin position="27"/>
        <end position="162"/>
    </location>
</feature>
<dbReference type="SUPFAM" id="SSF47090">
    <property type="entry name" value="PGBD-like"/>
    <property type="match status" value="1"/>
</dbReference>
<dbReference type="Pfam" id="PF01471">
    <property type="entry name" value="PG_binding_1"/>
    <property type="match status" value="1"/>
</dbReference>
<feature type="signal peptide" evidence="1">
    <location>
        <begin position="1"/>
        <end position="26"/>
    </location>
</feature>
<dbReference type="Gene3D" id="1.10.101.10">
    <property type="entry name" value="PGBD-like superfamily/PGBD"/>
    <property type="match status" value="1"/>
</dbReference>
<dbReference type="AlphaFoldDB" id="A0A4R2P3Y8"/>
<keyword evidence="1" id="KW-0732">Signal</keyword>
<dbReference type="OrthoDB" id="9812621at2"/>
<dbReference type="EMBL" id="SLXK01000010">
    <property type="protein sequence ID" value="TCP29432.1"/>
    <property type="molecule type" value="Genomic_DNA"/>
</dbReference>
<dbReference type="RefSeq" id="WP_132745793.1">
    <property type="nucleotide sequence ID" value="NZ_SLXK01000010.1"/>
</dbReference>
<evidence type="ECO:0000313" key="3">
    <source>
        <dbReference type="EMBL" id="TCP29432.1"/>
    </source>
</evidence>